<dbReference type="RefSeq" id="WP_188499390.1">
    <property type="nucleotide sequence ID" value="NZ_BMFV01000061.1"/>
</dbReference>
<dbReference type="EMBL" id="BMFV01000061">
    <property type="protein sequence ID" value="GGH88934.1"/>
    <property type="molecule type" value="Genomic_DNA"/>
</dbReference>
<evidence type="ECO:0008006" key="3">
    <source>
        <dbReference type="Google" id="ProtNLM"/>
    </source>
</evidence>
<sequence>MDKLFRNTWFIKIISLLIAIALFSIVTSEDHDSNNNSNIISNGNDTQTINEDLSANYNDDKYIVLGLPSSVQVRLRGPSEIITNAKLQRTHKAFVDLKNKKPGRYEVPIQTSGFSSSLDVEVIPSTVTVTIQKKLTKTFPVSVDLLNRANIADGYSVGDYEVSPETVSVTGAEEIVNQIAFVKGVIDLKDVSKSVDETVPLNAYDKNGNQLTVDIKPATAKVKIPIENPSKEVPISVIPKGEPSDGYAIESMDVAQDSVKVFGEKDTLDGLSEIKQIEVPVDGLRKTETVQVDVPVPKDAERVEPDKIDVTVHVGKETTRTIEDIPIMVNDIASKDRDTTFTDPESGALEVEVTGAESVLNQLRRTDITATIDVSKLSSGKHEVPIKLEVPDFLHYKLKISKAEINIRNGKKAKDSETE</sequence>
<dbReference type="AlphaFoldDB" id="A0A8J2ZZR3"/>
<dbReference type="Pfam" id="PF07949">
    <property type="entry name" value="YbbR"/>
    <property type="match status" value="4"/>
</dbReference>
<dbReference type="Gene3D" id="2.170.120.40">
    <property type="entry name" value="YbbR-like domain"/>
    <property type="match status" value="2"/>
</dbReference>
<keyword evidence="2" id="KW-1185">Reference proteome</keyword>
<dbReference type="Proteomes" id="UP000656813">
    <property type="component" value="Unassembled WGS sequence"/>
</dbReference>
<name>A0A8J2ZZR3_9BACL</name>
<dbReference type="PANTHER" id="PTHR37804">
    <property type="entry name" value="CDAA REGULATORY PROTEIN CDAR"/>
    <property type="match status" value="1"/>
</dbReference>
<dbReference type="PANTHER" id="PTHR37804:SF1">
    <property type="entry name" value="CDAA REGULATORY PROTEIN CDAR"/>
    <property type="match status" value="1"/>
</dbReference>
<reference evidence="1" key="2">
    <citation type="submission" date="2020-09" db="EMBL/GenBank/DDBJ databases">
        <authorList>
            <person name="Sun Q."/>
            <person name="Zhou Y."/>
        </authorList>
    </citation>
    <scope>NUCLEOTIDE SEQUENCE</scope>
    <source>
        <strain evidence="1">CGMCC 1.12777</strain>
    </source>
</reference>
<dbReference type="Gene3D" id="2.170.120.30">
    <property type="match status" value="2"/>
</dbReference>
<evidence type="ECO:0000313" key="2">
    <source>
        <dbReference type="Proteomes" id="UP000656813"/>
    </source>
</evidence>
<organism evidence="1 2">
    <name type="scientific">Pullulanibacillus pueri</name>
    <dbReference type="NCBI Taxonomy" id="1437324"/>
    <lineage>
        <taxon>Bacteria</taxon>
        <taxon>Bacillati</taxon>
        <taxon>Bacillota</taxon>
        <taxon>Bacilli</taxon>
        <taxon>Bacillales</taxon>
        <taxon>Sporolactobacillaceae</taxon>
        <taxon>Pullulanibacillus</taxon>
    </lineage>
</organism>
<accession>A0A8J2ZZR3</accession>
<dbReference type="InterPro" id="IPR012505">
    <property type="entry name" value="YbbR"/>
</dbReference>
<dbReference type="InterPro" id="IPR053154">
    <property type="entry name" value="c-di-AMP_regulator"/>
</dbReference>
<evidence type="ECO:0000313" key="1">
    <source>
        <dbReference type="EMBL" id="GGH88934.1"/>
    </source>
</evidence>
<reference evidence="1" key="1">
    <citation type="journal article" date="2014" name="Int. J. Syst. Evol. Microbiol.">
        <title>Complete genome sequence of Corynebacterium casei LMG S-19264T (=DSM 44701T), isolated from a smear-ripened cheese.</title>
        <authorList>
            <consortium name="US DOE Joint Genome Institute (JGI-PGF)"/>
            <person name="Walter F."/>
            <person name="Albersmeier A."/>
            <person name="Kalinowski J."/>
            <person name="Ruckert C."/>
        </authorList>
    </citation>
    <scope>NUCLEOTIDE SEQUENCE</scope>
    <source>
        <strain evidence="1">CGMCC 1.12777</strain>
    </source>
</reference>
<gene>
    <name evidence="1" type="ORF">GCM10007096_42390</name>
</gene>
<proteinExistence type="predicted"/>
<comment type="caution">
    <text evidence="1">The sequence shown here is derived from an EMBL/GenBank/DDBJ whole genome shotgun (WGS) entry which is preliminary data.</text>
</comment>
<protein>
    <recommendedName>
        <fullName evidence="3">YbbR-like domain-containing protein</fullName>
    </recommendedName>
</protein>